<dbReference type="HOGENOM" id="CLU_018398_4_1_1"/>
<keyword evidence="4" id="KW-0949">S-adenosyl-L-methionine</keyword>
<dbReference type="GO" id="GO:0102559">
    <property type="term" value="F:peptide chain release factor N(5)-glutamine methyltransferase activity"/>
    <property type="evidence" value="ECO:0007669"/>
    <property type="project" value="UniProtKB-EC"/>
</dbReference>
<protein>
    <recommendedName>
        <fullName evidence="1">peptide chain release factor N(5)-glutamine methyltransferase</fullName>
        <ecNumber evidence="1">2.1.1.297</ecNumber>
    </recommendedName>
</protein>
<dbReference type="SUPFAM" id="SSF53335">
    <property type="entry name" value="S-adenosyl-L-methionine-dependent methyltransferases"/>
    <property type="match status" value="1"/>
</dbReference>
<dbReference type="GO" id="GO:0006415">
    <property type="term" value="P:translational termination"/>
    <property type="evidence" value="ECO:0000318"/>
    <property type="project" value="GO_Central"/>
</dbReference>
<dbReference type="InterPro" id="IPR007848">
    <property type="entry name" value="Small_mtfrase_dom"/>
</dbReference>
<dbReference type="eggNOG" id="KOG2904">
    <property type="taxonomic scope" value="Eukaryota"/>
</dbReference>
<dbReference type="PROSITE" id="PS00092">
    <property type="entry name" value="N6_MTASE"/>
    <property type="match status" value="1"/>
</dbReference>
<dbReference type="PANTHER" id="PTHR18895:SF74">
    <property type="entry name" value="MTRF1L RELEASE FACTOR GLUTAMINE METHYLTRANSFERASE"/>
    <property type="match status" value="1"/>
</dbReference>
<evidence type="ECO:0000256" key="5">
    <source>
        <dbReference type="ARBA" id="ARBA00048391"/>
    </source>
</evidence>
<dbReference type="PaxDb" id="35128-Thaps261490"/>
<dbReference type="Proteomes" id="UP000001449">
    <property type="component" value="Chromosome 2"/>
</dbReference>
<dbReference type="GeneID" id="7452444"/>
<keyword evidence="3 8" id="KW-0808">Transferase</keyword>
<dbReference type="GO" id="GO:0036009">
    <property type="term" value="F:protein-glutamine N-methyltransferase activity"/>
    <property type="evidence" value="ECO:0000318"/>
    <property type="project" value="GO_Central"/>
</dbReference>
<evidence type="ECO:0000256" key="4">
    <source>
        <dbReference type="ARBA" id="ARBA00022691"/>
    </source>
</evidence>
<accession>B8BV90</accession>
<dbReference type="Gene3D" id="1.10.8.10">
    <property type="entry name" value="DNA helicase RuvA subunit, C-terminal domain"/>
    <property type="match status" value="1"/>
</dbReference>
<evidence type="ECO:0000313" key="9">
    <source>
        <dbReference type="Proteomes" id="UP000001449"/>
    </source>
</evidence>
<evidence type="ECO:0000259" key="6">
    <source>
        <dbReference type="Pfam" id="PF05175"/>
    </source>
</evidence>
<reference evidence="8 9" key="1">
    <citation type="journal article" date="2004" name="Science">
        <title>The genome of the diatom Thalassiosira pseudonana: ecology, evolution, and metabolism.</title>
        <authorList>
            <person name="Armbrust E.V."/>
            <person name="Berges J.A."/>
            <person name="Bowler C."/>
            <person name="Green B.R."/>
            <person name="Martinez D."/>
            <person name="Putnam N.H."/>
            <person name="Zhou S."/>
            <person name="Allen A.E."/>
            <person name="Apt K.E."/>
            <person name="Bechner M."/>
            <person name="Brzezinski M.A."/>
            <person name="Chaal B.K."/>
            <person name="Chiovitti A."/>
            <person name="Davis A.K."/>
            <person name="Demarest M.S."/>
            <person name="Detter J.C."/>
            <person name="Glavina T."/>
            <person name="Goodstein D."/>
            <person name="Hadi M.Z."/>
            <person name="Hellsten U."/>
            <person name="Hildebrand M."/>
            <person name="Jenkins B.D."/>
            <person name="Jurka J."/>
            <person name="Kapitonov V.V."/>
            <person name="Kroger N."/>
            <person name="Lau W.W."/>
            <person name="Lane T.W."/>
            <person name="Larimer F.W."/>
            <person name="Lippmeier J.C."/>
            <person name="Lucas S."/>
            <person name="Medina M."/>
            <person name="Montsant A."/>
            <person name="Obornik M."/>
            <person name="Parker M.S."/>
            <person name="Palenik B."/>
            <person name="Pazour G.J."/>
            <person name="Richardson P.M."/>
            <person name="Rynearson T.A."/>
            <person name="Saito M.A."/>
            <person name="Schwartz D.C."/>
            <person name="Thamatrakoln K."/>
            <person name="Valentin K."/>
            <person name="Vardi A."/>
            <person name="Wilkerson F.P."/>
            <person name="Rokhsar D.S."/>
        </authorList>
    </citation>
    <scope>NUCLEOTIDE SEQUENCE [LARGE SCALE GENOMIC DNA]</scope>
    <source>
        <strain evidence="8 9">CCMP1335</strain>
    </source>
</reference>
<dbReference type="RefSeq" id="XP_002287450.1">
    <property type="nucleotide sequence ID" value="XM_002287414.1"/>
</dbReference>
<evidence type="ECO:0000256" key="3">
    <source>
        <dbReference type="ARBA" id="ARBA00022679"/>
    </source>
</evidence>
<evidence type="ECO:0000256" key="1">
    <source>
        <dbReference type="ARBA" id="ARBA00012771"/>
    </source>
</evidence>
<dbReference type="Pfam" id="PF05175">
    <property type="entry name" value="MTS"/>
    <property type="match status" value="1"/>
</dbReference>
<feature type="non-terminal residue" evidence="8">
    <location>
        <position position="1"/>
    </location>
</feature>
<sequence length="294" mass="33351">VLKQHNSPEPEESALYLLSHAIELINGVSSVHNLALQQLTDEQTTLYSSFIERRKKYEPIQYIIGKWDFHQLSGLSIRRPMLCPRPETEELVEILLAEIEELIHKRGKKDKGSNGRIRILDVGAGTGAIGIAIAHQLPHHVQVLALDVLPEAVELSNENAQQFLSKLVDSDVGDVSSSQQYPMNFDLVVSNPPYIPSSDMPSLSTDILDYESVEALCGGDDGLDVIRDIVQRLPKWMPRKDEEKRYCWMEVDDSHPSLLESWLAPGSSESKRWSVEYCERRNDFCGRSRFVKLR</sequence>
<dbReference type="InterPro" id="IPR050320">
    <property type="entry name" value="N5-glutamine_MTase"/>
</dbReference>
<dbReference type="InterPro" id="IPR040758">
    <property type="entry name" value="PrmC_N"/>
</dbReference>
<dbReference type="OMA" id="IWLETDT"/>
<dbReference type="InterPro" id="IPR029063">
    <property type="entry name" value="SAM-dependent_MTases_sf"/>
</dbReference>
<evidence type="ECO:0000313" key="8">
    <source>
        <dbReference type="EMBL" id="EED94893.1"/>
    </source>
</evidence>
<gene>
    <name evidence="8" type="ORF">THAPSDRAFT_261490</name>
</gene>
<evidence type="ECO:0000259" key="7">
    <source>
        <dbReference type="Pfam" id="PF17827"/>
    </source>
</evidence>
<dbReference type="AlphaFoldDB" id="B8BV90"/>
<reference evidence="8 9" key="2">
    <citation type="journal article" date="2008" name="Nature">
        <title>The Phaeodactylum genome reveals the evolutionary history of diatom genomes.</title>
        <authorList>
            <person name="Bowler C."/>
            <person name="Allen A.E."/>
            <person name="Badger J.H."/>
            <person name="Grimwood J."/>
            <person name="Jabbari K."/>
            <person name="Kuo A."/>
            <person name="Maheswari U."/>
            <person name="Martens C."/>
            <person name="Maumus F."/>
            <person name="Otillar R.P."/>
            <person name="Rayko E."/>
            <person name="Salamov A."/>
            <person name="Vandepoele K."/>
            <person name="Beszteri B."/>
            <person name="Gruber A."/>
            <person name="Heijde M."/>
            <person name="Katinka M."/>
            <person name="Mock T."/>
            <person name="Valentin K."/>
            <person name="Verret F."/>
            <person name="Berges J.A."/>
            <person name="Brownlee C."/>
            <person name="Cadoret J.P."/>
            <person name="Chiovitti A."/>
            <person name="Choi C.J."/>
            <person name="Coesel S."/>
            <person name="De Martino A."/>
            <person name="Detter J.C."/>
            <person name="Durkin C."/>
            <person name="Falciatore A."/>
            <person name="Fournet J."/>
            <person name="Haruta M."/>
            <person name="Huysman M.J."/>
            <person name="Jenkins B.D."/>
            <person name="Jiroutova K."/>
            <person name="Jorgensen R.E."/>
            <person name="Joubert Y."/>
            <person name="Kaplan A."/>
            <person name="Kroger N."/>
            <person name="Kroth P.G."/>
            <person name="La Roche J."/>
            <person name="Lindquist E."/>
            <person name="Lommer M."/>
            <person name="Martin-Jezequel V."/>
            <person name="Lopez P.J."/>
            <person name="Lucas S."/>
            <person name="Mangogna M."/>
            <person name="McGinnis K."/>
            <person name="Medlin L.K."/>
            <person name="Montsant A."/>
            <person name="Oudot-Le Secq M.P."/>
            <person name="Napoli C."/>
            <person name="Obornik M."/>
            <person name="Parker M.S."/>
            <person name="Petit J.L."/>
            <person name="Porcel B.M."/>
            <person name="Poulsen N."/>
            <person name="Robison M."/>
            <person name="Rychlewski L."/>
            <person name="Rynearson T.A."/>
            <person name="Schmutz J."/>
            <person name="Shapiro H."/>
            <person name="Siaut M."/>
            <person name="Stanley M."/>
            <person name="Sussman M.R."/>
            <person name="Taylor A.R."/>
            <person name="Vardi A."/>
            <person name="von Dassow P."/>
            <person name="Vyverman W."/>
            <person name="Willis A."/>
            <person name="Wyrwicz L.S."/>
            <person name="Rokhsar D.S."/>
            <person name="Weissenbach J."/>
            <person name="Armbrust E.V."/>
            <person name="Green B.R."/>
            <person name="Van de Peer Y."/>
            <person name="Grigoriev I.V."/>
        </authorList>
    </citation>
    <scope>NUCLEOTIDE SEQUENCE [LARGE SCALE GENOMIC DNA]</scope>
    <source>
        <strain evidence="8 9">CCMP1335</strain>
    </source>
</reference>
<dbReference type="InParanoid" id="B8BV90"/>
<evidence type="ECO:0000256" key="2">
    <source>
        <dbReference type="ARBA" id="ARBA00022603"/>
    </source>
</evidence>
<name>B8BV90_THAPS</name>
<keyword evidence="9" id="KW-1185">Reference proteome</keyword>
<comment type="catalytic activity">
    <reaction evidence="5">
        <text>L-glutaminyl-[peptide chain release factor] + S-adenosyl-L-methionine = N(5)-methyl-L-glutaminyl-[peptide chain release factor] + S-adenosyl-L-homocysteine + H(+)</text>
        <dbReference type="Rhea" id="RHEA:42896"/>
        <dbReference type="Rhea" id="RHEA-COMP:10271"/>
        <dbReference type="Rhea" id="RHEA-COMP:10272"/>
        <dbReference type="ChEBI" id="CHEBI:15378"/>
        <dbReference type="ChEBI" id="CHEBI:30011"/>
        <dbReference type="ChEBI" id="CHEBI:57856"/>
        <dbReference type="ChEBI" id="CHEBI:59789"/>
        <dbReference type="ChEBI" id="CHEBI:61891"/>
        <dbReference type="EC" id="2.1.1.297"/>
    </reaction>
</comment>
<dbReference type="NCBIfam" id="TIGR00536">
    <property type="entry name" value="hemK_fam"/>
    <property type="match status" value="1"/>
</dbReference>
<dbReference type="Gene3D" id="3.40.50.150">
    <property type="entry name" value="Vaccinia Virus protein VP39"/>
    <property type="match status" value="1"/>
</dbReference>
<dbReference type="PANTHER" id="PTHR18895">
    <property type="entry name" value="HEMK METHYLTRANSFERASE"/>
    <property type="match status" value="1"/>
</dbReference>
<organism evidence="8 9">
    <name type="scientific">Thalassiosira pseudonana</name>
    <name type="common">Marine diatom</name>
    <name type="synonym">Cyclotella nana</name>
    <dbReference type="NCBI Taxonomy" id="35128"/>
    <lineage>
        <taxon>Eukaryota</taxon>
        <taxon>Sar</taxon>
        <taxon>Stramenopiles</taxon>
        <taxon>Ochrophyta</taxon>
        <taxon>Bacillariophyta</taxon>
        <taxon>Coscinodiscophyceae</taxon>
        <taxon>Thalassiosirophycidae</taxon>
        <taxon>Thalassiosirales</taxon>
        <taxon>Thalassiosiraceae</taxon>
        <taxon>Thalassiosira</taxon>
    </lineage>
</organism>
<dbReference type="Pfam" id="PF17827">
    <property type="entry name" value="PrmC_N"/>
    <property type="match status" value="1"/>
</dbReference>
<feature type="domain" description="Release factor glutamine methyltransferase N-terminal" evidence="7">
    <location>
        <begin position="2"/>
        <end position="65"/>
    </location>
</feature>
<dbReference type="EC" id="2.1.1.297" evidence="1"/>
<dbReference type="GO" id="GO:0003676">
    <property type="term" value="F:nucleic acid binding"/>
    <property type="evidence" value="ECO:0007669"/>
    <property type="project" value="InterPro"/>
</dbReference>
<dbReference type="EMBL" id="CM000639">
    <property type="protein sequence ID" value="EED94893.1"/>
    <property type="molecule type" value="Genomic_DNA"/>
</dbReference>
<dbReference type="GO" id="GO:0032259">
    <property type="term" value="P:methylation"/>
    <property type="evidence" value="ECO:0007669"/>
    <property type="project" value="UniProtKB-KW"/>
</dbReference>
<keyword evidence="2" id="KW-0489">Methyltransferase</keyword>
<dbReference type="KEGG" id="tps:THAPSDRAFT_261490"/>
<dbReference type="STRING" id="35128.B8BV90"/>
<proteinExistence type="predicted"/>
<dbReference type="InterPro" id="IPR002052">
    <property type="entry name" value="DNA_methylase_N6_adenine_CS"/>
</dbReference>
<feature type="non-terminal residue" evidence="8">
    <location>
        <position position="294"/>
    </location>
</feature>
<dbReference type="InterPro" id="IPR004556">
    <property type="entry name" value="HemK-like"/>
</dbReference>
<feature type="domain" description="Methyltransferase small" evidence="6">
    <location>
        <begin position="118"/>
        <end position="195"/>
    </location>
</feature>
<dbReference type="CDD" id="cd02440">
    <property type="entry name" value="AdoMet_MTases"/>
    <property type="match status" value="1"/>
</dbReference>